<name>A0A512MBU0_9BACT</name>
<accession>A0A512MBU0</accession>
<sequence>MKTELASFTLNSSTAFQAAPSKLGWEAMPVFNAPVQEREITFGWDAMPAFGEALEIAPRAAVMAGFIPETQPVSRKSGLLSSFWSAVSRVAHA</sequence>
<gene>
    <name evidence="1" type="ORF">BGE01nite_34930</name>
</gene>
<proteinExistence type="predicted"/>
<organism evidence="1 2">
    <name type="scientific">Brevifollis gellanilyticus</name>
    <dbReference type="NCBI Taxonomy" id="748831"/>
    <lineage>
        <taxon>Bacteria</taxon>
        <taxon>Pseudomonadati</taxon>
        <taxon>Verrucomicrobiota</taxon>
        <taxon>Verrucomicrobiia</taxon>
        <taxon>Verrucomicrobiales</taxon>
        <taxon>Verrucomicrobiaceae</taxon>
    </lineage>
</organism>
<dbReference type="RefSeq" id="WP_146851920.1">
    <property type="nucleotide sequence ID" value="NZ_BKAG01000026.1"/>
</dbReference>
<keyword evidence="2" id="KW-1185">Reference proteome</keyword>
<evidence type="ECO:0000313" key="1">
    <source>
        <dbReference type="EMBL" id="GEP44202.1"/>
    </source>
</evidence>
<comment type="caution">
    <text evidence="1">The sequence shown here is derived from an EMBL/GenBank/DDBJ whole genome shotgun (WGS) entry which is preliminary data.</text>
</comment>
<dbReference type="AlphaFoldDB" id="A0A512MBU0"/>
<reference evidence="1 2" key="1">
    <citation type="submission" date="2019-07" db="EMBL/GenBank/DDBJ databases">
        <title>Whole genome shotgun sequence of Brevifollis gellanilyticus NBRC 108608.</title>
        <authorList>
            <person name="Hosoyama A."/>
            <person name="Uohara A."/>
            <person name="Ohji S."/>
            <person name="Ichikawa N."/>
        </authorList>
    </citation>
    <scope>NUCLEOTIDE SEQUENCE [LARGE SCALE GENOMIC DNA]</scope>
    <source>
        <strain evidence="1 2">NBRC 108608</strain>
    </source>
</reference>
<dbReference type="EMBL" id="BKAG01000026">
    <property type="protein sequence ID" value="GEP44202.1"/>
    <property type="molecule type" value="Genomic_DNA"/>
</dbReference>
<protein>
    <submittedName>
        <fullName evidence="1">Uncharacterized protein</fullName>
    </submittedName>
</protein>
<dbReference type="Proteomes" id="UP000321577">
    <property type="component" value="Unassembled WGS sequence"/>
</dbReference>
<evidence type="ECO:0000313" key="2">
    <source>
        <dbReference type="Proteomes" id="UP000321577"/>
    </source>
</evidence>